<keyword evidence="2" id="KW-1185">Reference proteome</keyword>
<accession>A0A9P6Z619</accession>
<proteinExistence type="predicted"/>
<comment type="caution">
    <text evidence="1">The sequence shown here is derived from an EMBL/GenBank/DDBJ whole genome shotgun (WGS) entry which is preliminary data.</text>
</comment>
<dbReference type="Proteomes" id="UP000740926">
    <property type="component" value="Unassembled WGS sequence"/>
</dbReference>
<gene>
    <name evidence="1" type="ORF">G6F50_004915</name>
</gene>
<protein>
    <submittedName>
        <fullName evidence="1">Uncharacterized protein</fullName>
    </submittedName>
</protein>
<sequence length="119" mass="13408">MFSHKYITACSEQSLIVKFWSNIFEIFFGGEKGDTTSAECRNMSLNLKLDIRTVTQLENGEISTFNSEFARPTAITLTKCYEDKMKSVLVGKAHLNSALPTLKTYNAFSCATLRNGEYE</sequence>
<organism evidence="1 2">
    <name type="scientific">Rhizopus delemar</name>
    <dbReference type="NCBI Taxonomy" id="936053"/>
    <lineage>
        <taxon>Eukaryota</taxon>
        <taxon>Fungi</taxon>
        <taxon>Fungi incertae sedis</taxon>
        <taxon>Mucoromycota</taxon>
        <taxon>Mucoromycotina</taxon>
        <taxon>Mucoromycetes</taxon>
        <taxon>Mucorales</taxon>
        <taxon>Mucorineae</taxon>
        <taxon>Rhizopodaceae</taxon>
        <taxon>Rhizopus</taxon>
    </lineage>
</organism>
<dbReference type="AlphaFoldDB" id="A0A9P6Z619"/>
<evidence type="ECO:0000313" key="1">
    <source>
        <dbReference type="EMBL" id="KAG1571079.1"/>
    </source>
</evidence>
<evidence type="ECO:0000313" key="2">
    <source>
        <dbReference type="Proteomes" id="UP000740926"/>
    </source>
</evidence>
<reference evidence="1 2" key="1">
    <citation type="journal article" date="2020" name="Microb. Genom.">
        <title>Genetic diversity of clinical and environmental Mucorales isolates obtained from an investigation of mucormycosis cases among solid organ transplant recipients.</title>
        <authorList>
            <person name="Nguyen M.H."/>
            <person name="Kaul D."/>
            <person name="Muto C."/>
            <person name="Cheng S.J."/>
            <person name="Richter R.A."/>
            <person name="Bruno V.M."/>
            <person name="Liu G."/>
            <person name="Beyhan S."/>
            <person name="Sundermann A.J."/>
            <person name="Mounaud S."/>
            <person name="Pasculle A.W."/>
            <person name="Nierman W.C."/>
            <person name="Driscoll E."/>
            <person name="Cumbie R."/>
            <person name="Clancy C.J."/>
            <person name="Dupont C.L."/>
        </authorList>
    </citation>
    <scope>NUCLEOTIDE SEQUENCE [LARGE SCALE GENOMIC DNA]</scope>
    <source>
        <strain evidence="1 2">GL24</strain>
    </source>
</reference>
<dbReference type="EMBL" id="JAANIU010000618">
    <property type="protein sequence ID" value="KAG1571079.1"/>
    <property type="molecule type" value="Genomic_DNA"/>
</dbReference>
<name>A0A9P6Z619_9FUNG</name>